<keyword evidence="1 2" id="KW-0238">DNA-binding</keyword>
<dbReference type="AlphaFoldDB" id="A0A4R5FXN3"/>
<keyword evidence="5" id="KW-1185">Reference proteome</keyword>
<dbReference type="GO" id="GO:0003700">
    <property type="term" value="F:DNA-binding transcription factor activity"/>
    <property type="evidence" value="ECO:0007669"/>
    <property type="project" value="TreeGrafter"/>
</dbReference>
<dbReference type="PANTHER" id="PTHR30055:SF219">
    <property type="entry name" value="TRANSCRIPTIONAL REGULATORY PROTEIN"/>
    <property type="match status" value="1"/>
</dbReference>
<dbReference type="PRINTS" id="PR00455">
    <property type="entry name" value="HTHTETR"/>
</dbReference>
<dbReference type="Pfam" id="PF17940">
    <property type="entry name" value="TetR_C_31"/>
    <property type="match status" value="1"/>
</dbReference>
<dbReference type="SUPFAM" id="SSF48498">
    <property type="entry name" value="Tetracyclin repressor-like, C-terminal domain"/>
    <property type="match status" value="1"/>
</dbReference>
<evidence type="ECO:0000256" key="1">
    <source>
        <dbReference type="ARBA" id="ARBA00023125"/>
    </source>
</evidence>
<sequence length="199" mass="21680">MGNREDLLASAKQCLREKGYDRTSVRDIATAAGVSTAAIGYHYRSREALLTQALFELLDEWADNLGRTLTPSPASGDDTSRAYHHMWDGLVEQFAAHPDLWLATVELFLQAQRQPDLRTRLAEGVAEGWRGMAGILQSMPENDVSERSARTLGMVQTALMAGVMIQSLSDPANAPTADEVLEGLRALGELVGPQPDETT</sequence>
<evidence type="ECO:0000256" key="2">
    <source>
        <dbReference type="PROSITE-ProRule" id="PRU00335"/>
    </source>
</evidence>
<evidence type="ECO:0000259" key="3">
    <source>
        <dbReference type="PROSITE" id="PS50977"/>
    </source>
</evidence>
<protein>
    <submittedName>
        <fullName evidence="4">TetR/AcrR family transcriptional regulator</fullName>
    </submittedName>
</protein>
<organism evidence="4 5">
    <name type="scientific">Nonomuraea mesophila</name>
    <dbReference type="NCBI Taxonomy" id="2530382"/>
    <lineage>
        <taxon>Bacteria</taxon>
        <taxon>Bacillati</taxon>
        <taxon>Actinomycetota</taxon>
        <taxon>Actinomycetes</taxon>
        <taxon>Streptosporangiales</taxon>
        <taxon>Streptosporangiaceae</taxon>
        <taxon>Nonomuraea</taxon>
    </lineage>
</organism>
<dbReference type="SUPFAM" id="SSF46689">
    <property type="entry name" value="Homeodomain-like"/>
    <property type="match status" value="1"/>
</dbReference>
<dbReference type="Pfam" id="PF00440">
    <property type="entry name" value="TetR_N"/>
    <property type="match status" value="1"/>
</dbReference>
<feature type="DNA-binding region" description="H-T-H motif" evidence="2">
    <location>
        <begin position="24"/>
        <end position="43"/>
    </location>
</feature>
<dbReference type="InterPro" id="IPR041583">
    <property type="entry name" value="TetR_C_31"/>
</dbReference>
<reference evidence="4 5" key="1">
    <citation type="submission" date="2019-03" db="EMBL/GenBank/DDBJ databases">
        <title>Draft genome sequences of novel Actinobacteria.</title>
        <authorList>
            <person name="Sahin N."/>
            <person name="Ay H."/>
            <person name="Saygin H."/>
        </authorList>
    </citation>
    <scope>NUCLEOTIDE SEQUENCE [LARGE SCALE GENOMIC DNA]</scope>
    <source>
        <strain evidence="4 5">6K102</strain>
    </source>
</reference>
<dbReference type="InterPro" id="IPR001647">
    <property type="entry name" value="HTH_TetR"/>
</dbReference>
<dbReference type="InterPro" id="IPR036271">
    <property type="entry name" value="Tet_transcr_reg_TetR-rel_C_sf"/>
</dbReference>
<dbReference type="RefSeq" id="WP_132627568.1">
    <property type="nucleotide sequence ID" value="NZ_SMLD01000001.1"/>
</dbReference>
<proteinExistence type="predicted"/>
<dbReference type="InterPro" id="IPR050109">
    <property type="entry name" value="HTH-type_TetR-like_transc_reg"/>
</dbReference>
<dbReference type="InterPro" id="IPR009057">
    <property type="entry name" value="Homeodomain-like_sf"/>
</dbReference>
<dbReference type="Proteomes" id="UP000295136">
    <property type="component" value="Unassembled WGS sequence"/>
</dbReference>
<dbReference type="EMBL" id="SMLD01000001">
    <property type="protein sequence ID" value="TDE60303.1"/>
    <property type="molecule type" value="Genomic_DNA"/>
</dbReference>
<accession>A0A4R5FXN3</accession>
<comment type="caution">
    <text evidence="4">The sequence shown here is derived from an EMBL/GenBank/DDBJ whole genome shotgun (WGS) entry which is preliminary data.</text>
</comment>
<dbReference type="GO" id="GO:0000976">
    <property type="term" value="F:transcription cis-regulatory region binding"/>
    <property type="evidence" value="ECO:0007669"/>
    <property type="project" value="TreeGrafter"/>
</dbReference>
<dbReference type="PANTHER" id="PTHR30055">
    <property type="entry name" value="HTH-TYPE TRANSCRIPTIONAL REGULATOR RUTR"/>
    <property type="match status" value="1"/>
</dbReference>
<evidence type="ECO:0000313" key="4">
    <source>
        <dbReference type="EMBL" id="TDE60303.1"/>
    </source>
</evidence>
<feature type="domain" description="HTH tetR-type" evidence="3">
    <location>
        <begin position="1"/>
        <end position="61"/>
    </location>
</feature>
<gene>
    <name evidence="4" type="ORF">E1295_00180</name>
</gene>
<evidence type="ECO:0000313" key="5">
    <source>
        <dbReference type="Proteomes" id="UP000295136"/>
    </source>
</evidence>
<dbReference type="PROSITE" id="PS50977">
    <property type="entry name" value="HTH_TETR_2"/>
    <property type="match status" value="1"/>
</dbReference>
<name>A0A4R5FXN3_9ACTN</name>
<dbReference type="Gene3D" id="1.10.357.10">
    <property type="entry name" value="Tetracycline Repressor, domain 2"/>
    <property type="match status" value="1"/>
</dbReference>